<dbReference type="Pfam" id="PF00404">
    <property type="entry name" value="Dockerin_1"/>
    <property type="match status" value="1"/>
</dbReference>
<comment type="caution">
    <text evidence="3">The sequence shown here is derived from an EMBL/GenBank/DDBJ whole genome shotgun (WGS) entry which is preliminary data.</text>
</comment>
<dbReference type="Gene3D" id="1.10.1330.10">
    <property type="entry name" value="Dockerin domain"/>
    <property type="match status" value="1"/>
</dbReference>
<evidence type="ECO:0000313" key="3">
    <source>
        <dbReference type="EMBL" id="PWJ12677.1"/>
    </source>
</evidence>
<evidence type="ECO:0000256" key="1">
    <source>
        <dbReference type="SAM" id="SignalP"/>
    </source>
</evidence>
<dbReference type="SUPFAM" id="SSF55797">
    <property type="entry name" value="PR-1-like"/>
    <property type="match status" value="1"/>
</dbReference>
<dbReference type="Pfam" id="PF00188">
    <property type="entry name" value="CAP"/>
    <property type="match status" value="1"/>
</dbReference>
<dbReference type="Proteomes" id="UP000245720">
    <property type="component" value="Unassembled WGS sequence"/>
</dbReference>
<protein>
    <submittedName>
        <fullName evidence="3">Uncharacterized protein YkwD</fullName>
    </submittedName>
</protein>
<dbReference type="EMBL" id="QGDI01000006">
    <property type="protein sequence ID" value="PWJ12677.1"/>
    <property type="molecule type" value="Genomic_DNA"/>
</dbReference>
<name>A0A315Y0K2_RUMFL</name>
<evidence type="ECO:0000259" key="2">
    <source>
        <dbReference type="PROSITE" id="PS51766"/>
    </source>
</evidence>
<reference evidence="3 4" key="1">
    <citation type="submission" date="2018-05" db="EMBL/GenBank/DDBJ databases">
        <title>The Hungate 1000. A catalogue of reference genomes from the rumen microbiome.</title>
        <authorList>
            <person name="Kelly W."/>
        </authorList>
    </citation>
    <scope>NUCLEOTIDE SEQUENCE [LARGE SCALE GENOMIC DNA]</scope>
    <source>
        <strain evidence="3 4">SAb67</strain>
    </source>
</reference>
<dbReference type="CDD" id="cd05379">
    <property type="entry name" value="CAP_bacterial"/>
    <property type="match status" value="1"/>
</dbReference>
<dbReference type="InterPro" id="IPR016134">
    <property type="entry name" value="Dockerin_dom"/>
</dbReference>
<gene>
    <name evidence="3" type="ORF">IE37_01760</name>
</gene>
<dbReference type="InterPro" id="IPR014044">
    <property type="entry name" value="CAP_dom"/>
</dbReference>
<dbReference type="SUPFAM" id="SSF63446">
    <property type="entry name" value="Type I dockerin domain"/>
    <property type="match status" value="1"/>
</dbReference>
<dbReference type="GO" id="GO:0000272">
    <property type="term" value="P:polysaccharide catabolic process"/>
    <property type="evidence" value="ECO:0007669"/>
    <property type="project" value="InterPro"/>
</dbReference>
<dbReference type="InterPro" id="IPR036439">
    <property type="entry name" value="Dockerin_dom_sf"/>
</dbReference>
<dbReference type="RefSeq" id="WP_181380282.1">
    <property type="nucleotide sequence ID" value="NZ_CAMOTJ010000114.1"/>
</dbReference>
<dbReference type="InterPro" id="IPR002105">
    <property type="entry name" value="Dockerin_1_rpt"/>
</dbReference>
<proteinExistence type="predicted"/>
<dbReference type="PROSITE" id="PS51766">
    <property type="entry name" value="DOCKERIN"/>
    <property type="match status" value="1"/>
</dbReference>
<dbReference type="InterPro" id="IPR035940">
    <property type="entry name" value="CAP_sf"/>
</dbReference>
<accession>A0A315Y0K2</accession>
<feature type="domain" description="Dockerin" evidence="2">
    <location>
        <begin position="178"/>
        <end position="248"/>
    </location>
</feature>
<feature type="signal peptide" evidence="1">
    <location>
        <begin position="1"/>
        <end position="25"/>
    </location>
</feature>
<sequence length="248" mass="26866">MKKITALLSAVLIAASLTVPTAASAVSTEMVISPVSDNNVTATDTIGFTAEVVRLVNKERSSRGLKELRMFPRLSKAAMVRAQETSVVWDHVRPDGRSISTVCNEIGIGWDHIGENIAYGHNSPQAVVNGWMRSDGHRANILSTDYQYIGVGVCESKGILYWTQYFIGTTDNHPEAYSVQYYGDVNSDGRVDAVDASLVLEDYASVMSGRSYTLSSSQRAKAEVSGDDLVNAVDASQILAMYAKSSTR</sequence>
<evidence type="ECO:0000313" key="4">
    <source>
        <dbReference type="Proteomes" id="UP000245720"/>
    </source>
</evidence>
<dbReference type="AlphaFoldDB" id="A0A315Y0K2"/>
<dbReference type="Gene3D" id="3.40.33.10">
    <property type="entry name" value="CAP"/>
    <property type="match status" value="1"/>
</dbReference>
<dbReference type="PANTHER" id="PTHR31157">
    <property type="entry name" value="SCP DOMAIN-CONTAINING PROTEIN"/>
    <property type="match status" value="1"/>
</dbReference>
<dbReference type="PANTHER" id="PTHR31157:SF1">
    <property type="entry name" value="SCP DOMAIN-CONTAINING PROTEIN"/>
    <property type="match status" value="1"/>
</dbReference>
<dbReference type="GO" id="GO:0004553">
    <property type="term" value="F:hydrolase activity, hydrolyzing O-glycosyl compounds"/>
    <property type="evidence" value="ECO:0007669"/>
    <property type="project" value="InterPro"/>
</dbReference>
<feature type="chain" id="PRO_5016428838" evidence="1">
    <location>
        <begin position="26"/>
        <end position="248"/>
    </location>
</feature>
<keyword evidence="1" id="KW-0732">Signal</keyword>
<organism evidence="3 4">
    <name type="scientific">Ruminococcus flavefaciens</name>
    <dbReference type="NCBI Taxonomy" id="1265"/>
    <lineage>
        <taxon>Bacteria</taxon>
        <taxon>Bacillati</taxon>
        <taxon>Bacillota</taxon>
        <taxon>Clostridia</taxon>
        <taxon>Eubacteriales</taxon>
        <taxon>Oscillospiraceae</taxon>
        <taxon>Ruminococcus</taxon>
    </lineage>
</organism>